<proteinExistence type="inferred from homology"/>
<comment type="pathway">
    <text evidence="7">Carbohydrate biosynthesis; dTDP-L-rhamnose biosynthesis.</text>
</comment>
<dbReference type="GO" id="GO:0000271">
    <property type="term" value="P:polysaccharide biosynthetic process"/>
    <property type="evidence" value="ECO:0007669"/>
    <property type="project" value="TreeGrafter"/>
</dbReference>
<sequence length="182" mass="21303">MKFEETSLQHVWLIKPDRFKDERGEFLETFRVELFKDHGLEFEFVQDNISVSKKGTVRGLHYQLPPASQGKLVMVPKGKILDVAVDMRQNSQTFKQHYATILSSENRHMMFIPTGFAHGFSVLSDEATVYYKCNDYYNKKLERGVKWDDPDLNIDWKVEAPILSEKDKNLPLLSEMDEHDLF</sequence>
<evidence type="ECO:0000256" key="2">
    <source>
        <dbReference type="ARBA" id="ARBA00001997"/>
    </source>
</evidence>
<evidence type="ECO:0000313" key="8">
    <source>
        <dbReference type="EMBL" id="PKD42975.1"/>
    </source>
</evidence>
<dbReference type="OrthoDB" id="9800680at2"/>
<dbReference type="InterPro" id="IPR011051">
    <property type="entry name" value="RmlC_Cupin_sf"/>
</dbReference>
<dbReference type="SUPFAM" id="SSF51182">
    <property type="entry name" value="RmlC-like cupins"/>
    <property type="match status" value="1"/>
</dbReference>
<comment type="function">
    <text evidence="2 7">Catalyzes the epimerization of the C3' and C5'positions of dTDP-6-deoxy-D-xylo-4-hexulose, forming dTDP-6-deoxy-L-lyxo-4-hexulose.</text>
</comment>
<keyword evidence="9" id="KW-1185">Reference proteome</keyword>
<keyword evidence="7" id="KW-0413">Isomerase</keyword>
<comment type="subunit">
    <text evidence="7">Homodimer.</text>
</comment>
<gene>
    <name evidence="8" type="primary">rfbC</name>
    <name evidence="8" type="ORF">CWD77_10070</name>
</gene>
<dbReference type="CDD" id="cd00438">
    <property type="entry name" value="cupin_RmlC"/>
    <property type="match status" value="1"/>
</dbReference>
<dbReference type="RefSeq" id="WP_101073450.1">
    <property type="nucleotide sequence ID" value="NZ_PISP01000003.1"/>
</dbReference>
<feature type="site" description="Participates in a stacking interaction with the thymidine ring of dTDP-4-oxo-6-deoxyglucose" evidence="6">
    <location>
        <position position="137"/>
    </location>
</feature>
<evidence type="ECO:0000256" key="6">
    <source>
        <dbReference type="PIRSR" id="PIRSR600888-3"/>
    </source>
</evidence>
<dbReference type="Proteomes" id="UP000233398">
    <property type="component" value="Unassembled WGS sequence"/>
</dbReference>
<comment type="caution">
    <text evidence="8">The sequence shown here is derived from an EMBL/GenBank/DDBJ whole genome shotgun (WGS) entry which is preliminary data.</text>
</comment>
<feature type="active site" description="Proton acceptor" evidence="5">
    <location>
        <position position="61"/>
    </location>
</feature>
<dbReference type="PANTHER" id="PTHR21047">
    <property type="entry name" value="DTDP-6-DEOXY-D-GLUCOSE-3,5 EPIMERASE"/>
    <property type="match status" value="1"/>
</dbReference>
<organism evidence="8 9">
    <name type="scientific">Rhodohalobacter barkolensis</name>
    <dbReference type="NCBI Taxonomy" id="2053187"/>
    <lineage>
        <taxon>Bacteria</taxon>
        <taxon>Pseudomonadati</taxon>
        <taxon>Balneolota</taxon>
        <taxon>Balneolia</taxon>
        <taxon>Balneolales</taxon>
        <taxon>Balneolaceae</taxon>
        <taxon>Rhodohalobacter</taxon>
    </lineage>
</organism>
<dbReference type="GO" id="GO:0005829">
    <property type="term" value="C:cytosol"/>
    <property type="evidence" value="ECO:0007669"/>
    <property type="project" value="TreeGrafter"/>
</dbReference>
<evidence type="ECO:0000256" key="3">
    <source>
        <dbReference type="ARBA" id="ARBA00012098"/>
    </source>
</evidence>
<dbReference type="AlphaFoldDB" id="A0A2N0VFL9"/>
<evidence type="ECO:0000256" key="5">
    <source>
        <dbReference type="PIRSR" id="PIRSR600888-1"/>
    </source>
</evidence>
<dbReference type="InterPro" id="IPR000888">
    <property type="entry name" value="RmlC-like"/>
</dbReference>
<evidence type="ECO:0000256" key="4">
    <source>
        <dbReference type="ARBA" id="ARBA00019595"/>
    </source>
</evidence>
<dbReference type="Pfam" id="PF00908">
    <property type="entry name" value="dTDP_sugar_isom"/>
    <property type="match status" value="1"/>
</dbReference>
<accession>A0A2N0VFL9</accession>
<comment type="catalytic activity">
    <reaction evidence="1 7">
        <text>dTDP-4-dehydro-6-deoxy-alpha-D-glucose = dTDP-4-dehydro-beta-L-rhamnose</text>
        <dbReference type="Rhea" id="RHEA:16969"/>
        <dbReference type="ChEBI" id="CHEBI:57649"/>
        <dbReference type="ChEBI" id="CHEBI:62830"/>
        <dbReference type="EC" id="5.1.3.13"/>
    </reaction>
</comment>
<evidence type="ECO:0000256" key="1">
    <source>
        <dbReference type="ARBA" id="ARBA00001298"/>
    </source>
</evidence>
<dbReference type="InterPro" id="IPR014710">
    <property type="entry name" value="RmlC-like_jellyroll"/>
</dbReference>
<dbReference type="PANTHER" id="PTHR21047:SF2">
    <property type="entry name" value="THYMIDINE DIPHOSPHO-4-KETO-RHAMNOSE 3,5-EPIMERASE"/>
    <property type="match status" value="1"/>
</dbReference>
<dbReference type="EMBL" id="PISP01000003">
    <property type="protein sequence ID" value="PKD42975.1"/>
    <property type="molecule type" value="Genomic_DNA"/>
</dbReference>
<reference evidence="8 9" key="1">
    <citation type="submission" date="2017-11" db="EMBL/GenBank/DDBJ databases">
        <title>Rhodohalobacter 15182 sp. nov., isolated from a salt lake.</title>
        <authorList>
            <person name="Han S."/>
        </authorList>
    </citation>
    <scope>NUCLEOTIDE SEQUENCE [LARGE SCALE GENOMIC DNA]</scope>
    <source>
        <strain evidence="8 9">15182</strain>
    </source>
</reference>
<dbReference type="Gene3D" id="2.60.120.10">
    <property type="entry name" value="Jelly Rolls"/>
    <property type="match status" value="1"/>
</dbReference>
<feature type="active site" description="Proton donor" evidence="5">
    <location>
        <position position="131"/>
    </location>
</feature>
<evidence type="ECO:0000313" key="9">
    <source>
        <dbReference type="Proteomes" id="UP000233398"/>
    </source>
</evidence>
<dbReference type="GO" id="GO:0019305">
    <property type="term" value="P:dTDP-rhamnose biosynthetic process"/>
    <property type="evidence" value="ECO:0007669"/>
    <property type="project" value="UniProtKB-UniRule"/>
</dbReference>
<protein>
    <recommendedName>
        <fullName evidence="4 7">dTDP-4-dehydrorhamnose 3,5-epimerase</fullName>
        <ecNumber evidence="3 7">5.1.3.13</ecNumber>
    </recommendedName>
    <alternativeName>
        <fullName evidence="7">Thymidine diphospho-4-keto-rhamnose 3,5-epimerase</fullName>
    </alternativeName>
</protein>
<evidence type="ECO:0000256" key="7">
    <source>
        <dbReference type="RuleBase" id="RU364069"/>
    </source>
</evidence>
<comment type="similarity">
    <text evidence="7">Belongs to the dTDP-4-dehydrorhamnose 3,5-epimerase family.</text>
</comment>
<dbReference type="NCBIfam" id="TIGR01221">
    <property type="entry name" value="rmlC"/>
    <property type="match status" value="1"/>
</dbReference>
<dbReference type="GO" id="GO:0008830">
    <property type="term" value="F:dTDP-4-dehydrorhamnose 3,5-epimerase activity"/>
    <property type="evidence" value="ECO:0007669"/>
    <property type="project" value="UniProtKB-UniRule"/>
</dbReference>
<name>A0A2N0VFL9_9BACT</name>
<dbReference type="UniPathway" id="UPA00124"/>
<dbReference type="EC" id="5.1.3.13" evidence="3 7"/>